<dbReference type="GO" id="GO:0005524">
    <property type="term" value="F:ATP binding"/>
    <property type="evidence" value="ECO:0007669"/>
    <property type="project" value="UniProtKB-KW"/>
</dbReference>
<dbReference type="GO" id="GO:0003677">
    <property type="term" value="F:DNA binding"/>
    <property type="evidence" value="ECO:0007669"/>
    <property type="project" value="InterPro"/>
</dbReference>
<evidence type="ECO:0000259" key="4">
    <source>
        <dbReference type="SMART" id="SM00382"/>
    </source>
</evidence>
<dbReference type="InterPro" id="IPR045006">
    <property type="entry name" value="CHLI-like"/>
</dbReference>
<evidence type="ECO:0000256" key="2">
    <source>
        <dbReference type="ARBA" id="ARBA00022741"/>
    </source>
</evidence>
<dbReference type="InterPro" id="IPR014721">
    <property type="entry name" value="Ribsml_uS5_D2-typ_fold_subgr"/>
</dbReference>
<dbReference type="PANTHER" id="PTHR32039">
    <property type="entry name" value="MAGNESIUM-CHELATASE SUBUNIT CHLI"/>
    <property type="match status" value="1"/>
</dbReference>
<dbReference type="SUPFAM" id="SSF54211">
    <property type="entry name" value="Ribosomal protein S5 domain 2-like"/>
    <property type="match status" value="1"/>
</dbReference>
<dbReference type="EMBL" id="CP015217">
    <property type="protein sequence ID" value="AOP34141.1"/>
    <property type="molecule type" value="Genomic_DNA"/>
</dbReference>
<dbReference type="InterPro" id="IPR000523">
    <property type="entry name" value="Mg_chelatse_chII-like_cat_dom"/>
</dbReference>
<dbReference type="InterPro" id="IPR025158">
    <property type="entry name" value="Mg_chelat-rel_C"/>
</dbReference>
<dbReference type="KEGG" id="laj:A0128_09960"/>
<dbReference type="InterPro" id="IPR004482">
    <property type="entry name" value="Mg_chelat-rel"/>
</dbReference>
<dbReference type="RefSeq" id="WP_069607369.1">
    <property type="nucleotide sequence ID" value="NZ_CP015217.1"/>
</dbReference>
<dbReference type="Pfam" id="PF13335">
    <property type="entry name" value="Mg_chelatase_C"/>
    <property type="match status" value="1"/>
</dbReference>
<dbReference type="Pfam" id="PF01078">
    <property type="entry name" value="Mg_chelatase"/>
    <property type="match status" value="1"/>
</dbReference>
<accession>A0A1D7UX69</accession>
<feature type="domain" description="AAA+ ATPase" evidence="4">
    <location>
        <begin position="213"/>
        <end position="393"/>
    </location>
</feature>
<evidence type="ECO:0000313" key="5">
    <source>
        <dbReference type="EMBL" id="AOP34141.1"/>
    </source>
</evidence>
<keyword evidence="3" id="KW-0067">ATP-binding</keyword>
<evidence type="ECO:0000256" key="1">
    <source>
        <dbReference type="ARBA" id="ARBA00006354"/>
    </source>
</evidence>
<organism evidence="5 6">
    <name type="scientific">Leptospira tipperaryensis</name>
    <dbReference type="NCBI Taxonomy" id="2564040"/>
    <lineage>
        <taxon>Bacteria</taxon>
        <taxon>Pseudomonadati</taxon>
        <taxon>Spirochaetota</taxon>
        <taxon>Spirochaetia</taxon>
        <taxon>Leptospirales</taxon>
        <taxon>Leptospiraceae</taxon>
        <taxon>Leptospira</taxon>
    </lineage>
</organism>
<evidence type="ECO:0000313" key="6">
    <source>
        <dbReference type="Proteomes" id="UP000094197"/>
    </source>
</evidence>
<dbReference type="AlphaFoldDB" id="A0A1D7UX69"/>
<dbReference type="InterPro" id="IPR020568">
    <property type="entry name" value="Ribosomal_Su5_D2-typ_SF"/>
</dbReference>
<dbReference type="InterPro" id="IPR027417">
    <property type="entry name" value="P-loop_NTPase"/>
</dbReference>
<protein>
    <submittedName>
        <fullName evidence="5">AAA family ATPase</fullName>
    </submittedName>
</protein>
<dbReference type="Gene3D" id="3.30.230.10">
    <property type="match status" value="1"/>
</dbReference>
<dbReference type="InterPro" id="IPR001208">
    <property type="entry name" value="MCM_dom"/>
</dbReference>
<keyword evidence="2" id="KW-0547">Nucleotide-binding</keyword>
<dbReference type="InterPro" id="IPR003593">
    <property type="entry name" value="AAA+_ATPase"/>
</dbReference>
<evidence type="ECO:0000256" key="3">
    <source>
        <dbReference type="ARBA" id="ARBA00022840"/>
    </source>
</evidence>
<proteinExistence type="inferred from homology"/>
<dbReference type="PANTHER" id="PTHR32039:SF7">
    <property type="entry name" value="COMPETENCE PROTEIN COMM"/>
    <property type="match status" value="1"/>
</dbReference>
<keyword evidence="6" id="KW-1185">Reference proteome</keyword>
<dbReference type="OrthoDB" id="9813147at2"/>
<comment type="similarity">
    <text evidence="1">Belongs to the Mg-chelatase subunits D/I family. ComM subfamily.</text>
</comment>
<dbReference type="SUPFAM" id="SSF52540">
    <property type="entry name" value="P-loop containing nucleoside triphosphate hydrolases"/>
    <property type="match status" value="1"/>
</dbReference>
<dbReference type="SMART" id="SM00382">
    <property type="entry name" value="AAA"/>
    <property type="match status" value="1"/>
</dbReference>
<dbReference type="PRINTS" id="PR01657">
    <property type="entry name" value="MCMFAMILY"/>
</dbReference>
<dbReference type="Pfam" id="PF13541">
    <property type="entry name" value="ChlI"/>
    <property type="match status" value="1"/>
</dbReference>
<dbReference type="Gene3D" id="3.40.50.300">
    <property type="entry name" value="P-loop containing nucleotide triphosphate hydrolases"/>
    <property type="match status" value="1"/>
</dbReference>
<dbReference type="NCBIfam" id="TIGR00368">
    <property type="entry name" value="YifB family Mg chelatase-like AAA ATPase"/>
    <property type="match status" value="1"/>
</dbReference>
<sequence>MKNSWICLTGANLEGLEAFPVSVEMNLKRGLPRFMITGLAAQSIRESSERVRIALENSGYSCPFQNILVNLAPAGRKKEGTLLDLSIACGILVLTGQIFASGKLKRTLLLGELGLDGCLKPFKGVLPILSGISSEKYDTVILPFQNKEEAALLKKFEVYGISHLKEIEEVLENRRNPEIKSTIQVNVPPLLKTLELYQDQMVAFRAIQIAAAGWHHILLTGPPGTGKSLLARMLGSLLPPPGESEALDILKIQSAQFPLRQLFVERPYRAPHHTASDISLVGGSRDLRMGEVTLANRGVLFLDELSEYRSGVLQALREPMEEGSITVSRITGTVTYPAHFLLVAATNPCPCGYYGVEEGPCSCNAQKIKKYQAPYSGPFRDRIDLEVQMFPSKEKERKRIQIDLQESRDQVYEASKIQNQRYQDTGIFFNGQLRGELVNQYLKFNSVCEDILENQIRLHRLSIRKFNQIRKVARTIADLEASEAVEERHLLEALNFQNAGNYGENRAIA</sequence>
<dbReference type="Proteomes" id="UP000094197">
    <property type="component" value="Chromosome 1"/>
</dbReference>
<reference evidence="5 6" key="1">
    <citation type="submission" date="2016-04" db="EMBL/GenBank/DDBJ databases">
        <title>Complete genome seqeunce of Leptospira alstonii serovar Room22.</title>
        <authorList>
            <person name="Nally J.E."/>
            <person name="Bayles D.O."/>
            <person name="Hurley D."/>
            <person name="Fanning S."/>
            <person name="McMahon B.J."/>
            <person name="Arent Z."/>
        </authorList>
    </citation>
    <scope>NUCLEOTIDE SEQUENCE [LARGE SCALE GENOMIC DNA]</scope>
    <source>
        <strain evidence="5 6">GWTS #1</strain>
    </source>
</reference>
<name>A0A1D7UX69_9LEPT</name>
<gene>
    <name evidence="5" type="ORF">A0128_09960</name>
</gene>